<sequence length="262" mass="30723">MKMTANFMKNVLFFKNFSKIQRSHQTSPFSMGDLIIPPPGEPLDIKDWRRTYKNKEEPQLEKHCLHEDPFIQFDLWFKDVAKKDLSFEEINAVSLSTCSNNKPSSRMVLLKKYDPNGFAFYTNYTSRKGRELSENPNAAMLFYWPAVSRQVRIEGIVQKLSQEDADEYWVSRPLGSRIGSKSSHQSTEIPHRSVLEDETRRLEELAKKEGPDAITRPECWGGFILRPKYFEFWQGQPSRLHDRIIYEQTPEATVWKKKRLSP</sequence>
<evidence type="ECO:0000313" key="1">
    <source>
        <dbReference type="Proteomes" id="UP000887580"/>
    </source>
</evidence>
<accession>A0AC35FFH0</accession>
<reference evidence="2" key="1">
    <citation type="submission" date="2022-11" db="UniProtKB">
        <authorList>
            <consortium name="WormBaseParasite"/>
        </authorList>
    </citation>
    <scope>IDENTIFICATION</scope>
</reference>
<evidence type="ECO:0000313" key="2">
    <source>
        <dbReference type="WBParaSite" id="PS1159_v2.g16243.t2"/>
    </source>
</evidence>
<dbReference type="WBParaSite" id="PS1159_v2.g16243.t2">
    <property type="protein sequence ID" value="PS1159_v2.g16243.t2"/>
    <property type="gene ID" value="PS1159_v2.g16243"/>
</dbReference>
<dbReference type="Proteomes" id="UP000887580">
    <property type="component" value="Unplaced"/>
</dbReference>
<proteinExistence type="predicted"/>
<protein>
    <submittedName>
        <fullName evidence="2">Pyridoxal 5'-phosphate synthase</fullName>
    </submittedName>
</protein>
<organism evidence="1 2">
    <name type="scientific">Panagrolaimus sp. PS1159</name>
    <dbReference type="NCBI Taxonomy" id="55785"/>
    <lineage>
        <taxon>Eukaryota</taxon>
        <taxon>Metazoa</taxon>
        <taxon>Ecdysozoa</taxon>
        <taxon>Nematoda</taxon>
        <taxon>Chromadorea</taxon>
        <taxon>Rhabditida</taxon>
        <taxon>Tylenchina</taxon>
        <taxon>Panagrolaimomorpha</taxon>
        <taxon>Panagrolaimoidea</taxon>
        <taxon>Panagrolaimidae</taxon>
        <taxon>Panagrolaimus</taxon>
    </lineage>
</organism>
<name>A0AC35FFH0_9BILA</name>